<proteinExistence type="predicted"/>
<sequence length="62" mass="6823">MTYPTGHNGERHVTPWSVPCEDAMGGNGQPYCILKHSKPTITLFDITKGGYAFSNITVTQPR</sequence>
<accession>A0A9D4FG78</accession>
<keyword evidence="2" id="KW-1185">Reference proteome</keyword>
<evidence type="ECO:0000313" key="1">
    <source>
        <dbReference type="EMBL" id="KAH3796076.1"/>
    </source>
</evidence>
<protein>
    <submittedName>
        <fullName evidence="1">Uncharacterized protein</fullName>
    </submittedName>
</protein>
<dbReference type="AlphaFoldDB" id="A0A9D4FG78"/>
<dbReference type="EMBL" id="JAIWYP010000007">
    <property type="protein sequence ID" value="KAH3796076.1"/>
    <property type="molecule type" value="Genomic_DNA"/>
</dbReference>
<evidence type="ECO:0000313" key="2">
    <source>
        <dbReference type="Proteomes" id="UP000828390"/>
    </source>
</evidence>
<reference evidence="1" key="1">
    <citation type="journal article" date="2019" name="bioRxiv">
        <title>The Genome of the Zebra Mussel, Dreissena polymorpha: A Resource for Invasive Species Research.</title>
        <authorList>
            <person name="McCartney M.A."/>
            <person name="Auch B."/>
            <person name="Kono T."/>
            <person name="Mallez S."/>
            <person name="Zhang Y."/>
            <person name="Obille A."/>
            <person name="Becker A."/>
            <person name="Abrahante J.E."/>
            <person name="Garbe J."/>
            <person name="Badalamenti J.P."/>
            <person name="Herman A."/>
            <person name="Mangelson H."/>
            <person name="Liachko I."/>
            <person name="Sullivan S."/>
            <person name="Sone E.D."/>
            <person name="Koren S."/>
            <person name="Silverstein K.A.T."/>
            <person name="Beckman K.B."/>
            <person name="Gohl D.M."/>
        </authorList>
    </citation>
    <scope>NUCLEOTIDE SEQUENCE</scope>
    <source>
        <strain evidence="1">Duluth1</strain>
        <tissue evidence="1">Whole animal</tissue>
    </source>
</reference>
<comment type="caution">
    <text evidence="1">The sequence shown here is derived from an EMBL/GenBank/DDBJ whole genome shotgun (WGS) entry which is preliminary data.</text>
</comment>
<gene>
    <name evidence="1" type="ORF">DPMN_149643</name>
</gene>
<name>A0A9D4FG78_DREPO</name>
<reference evidence="1" key="2">
    <citation type="submission" date="2020-11" db="EMBL/GenBank/DDBJ databases">
        <authorList>
            <person name="McCartney M.A."/>
            <person name="Auch B."/>
            <person name="Kono T."/>
            <person name="Mallez S."/>
            <person name="Becker A."/>
            <person name="Gohl D.M."/>
            <person name="Silverstein K.A.T."/>
            <person name="Koren S."/>
            <person name="Bechman K.B."/>
            <person name="Herman A."/>
            <person name="Abrahante J.E."/>
            <person name="Garbe J."/>
        </authorList>
    </citation>
    <scope>NUCLEOTIDE SEQUENCE</scope>
    <source>
        <strain evidence="1">Duluth1</strain>
        <tissue evidence="1">Whole animal</tissue>
    </source>
</reference>
<organism evidence="1 2">
    <name type="scientific">Dreissena polymorpha</name>
    <name type="common">Zebra mussel</name>
    <name type="synonym">Mytilus polymorpha</name>
    <dbReference type="NCBI Taxonomy" id="45954"/>
    <lineage>
        <taxon>Eukaryota</taxon>
        <taxon>Metazoa</taxon>
        <taxon>Spiralia</taxon>
        <taxon>Lophotrochozoa</taxon>
        <taxon>Mollusca</taxon>
        <taxon>Bivalvia</taxon>
        <taxon>Autobranchia</taxon>
        <taxon>Heteroconchia</taxon>
        <taxon>Euheterodonta</taxon>
        <taxon>Imparidentia</taxon>
        <taxon>Neoheterodontei</taxon>
        <taxon>Myida</taxon>
        <taxon>Dreissenoidea</taxon>
        <taxon>Dreissenidae</taxon>
        <taxon>Dreissena</taxon>
    </lineage>
</organism>
<dbReference type="Proteomes" id="UP000828390">
    <property type="component" value="Unassembled WGS sequence"/>
</dbReference>